<dbReference type="AlphaFoldDB" id="A0A485LW57"/>
<dbReference type="PANTHER" id="PTHR10668">
    <property type="entry name" value="PHYTOENE DEHYDROGENASE"/>
    <property type="match status" value="1"/>
</dbReference>
<dbReference type="EMBL" id="CAADRM010000051">
    <property type="protein sequence ID" value="VFU12679.1"/>
    <property type="molecule type" value="Genomic_DNA"/>
</dbReference>
<proteinExistence type="predicted"/>
<sequence>MLLFDLAPGQILEITRGRLPLRHRLQLRRYRHGPGVCKIDWALDGPIPWTAPGCREAGTLHLGGTAREIALAERQVWQGVHPERPFVICSQPSLFDPSRAPQGRHTAWAYCHVPNGSYQNMAPQIEQQVERFAPGFTKLILSRRVLTARSLQRHNQSLVGGDIAAGANSLRQLFFRPDISWKPYAFGWNRFRICSASSPPGAGVHGMCGYNAARDALQDIWRIKNP</sequence>
<reference evidence="1" key="1">
    <citation type="submission" date="2019-03" db="EMBL/GenBank/DDBJ databases">
        <authorList>
            <person name="Hao L."/>
        </authorList>
    </citation>
    <scope>NUCLEOTIDE SEQUENCE</scope>
</reference>
<gene>
    <name evidence="1" type="ORF">SCFA_1440001</name>
</gene>
<protein>
    <submittedName>
        <fullName evidence="1">Protein p49</fullName>
    </submittedName>
</protein>
<name>A0A485LW57_9ZZZZ</name>
<accession>A0A485LW57</accession>
<dbReference type="PANTHER" id="PTHR10668:SF105">
    <property type="entry name" value="DEHYDROGENASE-RELATED"/>
    <property type="match status" value="1"/>
</dbReference>
<organism evidence="1">
    <name type="scientific">anaerobic digester metagenome</name>
    <dbReference type="NCBI Taxonomy" id="1263854"/>
    <lineage>
        <taxon>unclassified sequences</taxon>
        <taxon>metagenomes</taxon>
        <taxon>ecological metagenomes</taxon>
    </lineage>
</organism>
<evidence type="ECO:0000313" key="1">
    <source>
        <dbReference type="EMBL" id="VFU12679.1"/>
    </source>
</evidence>